<reference evidence="1" key="1">
    <citation type="journal article" date="2018" name="Nat. Plants">
        <title>Whole-genome landscape of Medicago truncatula symbiotic genes.</title>
        <authorList>
            <person name="Pecrix Y."/>
            <person name="Gamas P."/>
            <person name="Carrere S."/>
        </authorList>
    </citation>
    <scope>NUCLEOTIDE SEQUENCE</scope>
    <source>
        <tissue evidence="1">Leaves</tissue>
    </source>
</reference>
<accession>A0A396GRH3</accession>
<gene>
    <name evidence="1" type="ORF">MtrunA17_Chr8g0373221</name>
</gene>
<proteinExistence type="predicted"/>
<name>A0A396GRH3_MEDTR</name>
<comment type="caution">
    <text evidence="1">The sequence shown here is derived from an EMBL/GenBank/DDBJ whole genome shotgun (WGS) entry which is preliminary data.</text>
</comment>
<dbReference type="Proteomes" id="UP000265566">
    <property type="component" value="Chromosome 8"/>
</dbReference>
<dbReference type="AlphaFoldDB" id="A0A396GRH3"/>
<sequence>MDNKKLVEVGTCLNKDKKKAVEVGTTLNMEKNKGVEVGTSLNLDKKKVVCRPYDNIKDVNESKDLWTFAVRIADAWSVMGKSRQEHFDMVVVDKQIILLSNSCSNYSSN</sequence>
<organism evidence="1">
    <name type="scientific">Medicago truncatula</name>
    <name type="common">Barrel medic</name>
    <name type="synonym">Medicago tribuloides</name>
    <dbReference type="NCBI Taxonomy" id="3880"/>
    <lineage>
        <taxon>Eukaryota</taxon>
        <taxon>Viridiplantae</taxon>
        <taxon>Streptophyta</taxon>
        <taxon>Embryophyta</taxon>
        <taxon>Tracheophyta</taxon>
        <taxon>Spermatophyta</taxon>
        <taxon>Magnoliopsida</taxon>
        <taxon>eudicotyledons</taxon>
        <taxon>Gunneridae</taxon>
        <taxon>Pentapetalae</taxon>
        <taxon>rosids</taxon>
        <taxon>fabids</taxon>
        <taxon>Fabales</taxon>
        <taxon>Fabaceae</taxon>
        <taxon>Papilionoideae</taxon>
        <taxon>50 kb inversion clade</taxon>
        <taxon>NPAAA clade</taxon>
        <taxon>Hologalegina</taxon>
        <taxon>IRL clade</taxon>
        <taxon>Trifolieae</taxon>
        <taxon>Medicago</taxon>
    </lineage>
</organism>
<protein>
    <submittedName>
        <fullName evidence="1">Uncharacterized protein</fullName>
    </submittedName>
</protein>
<dbReference type="EMBL" id="PSQE01000008">
    <property type="protein sequence ID" value="RHN42104.1"/>
    <property type="molecule type" value="Genomic_DNA"/>
</dbReference>
<dbReference type="Gramene" id="rna48500">
    <property type="protein sequence ID" value="RHN42104.1"/>
    <property type="gene ID" value="gene48500"/>
</dbReference>
<evidence type="ECO:0000313" key="1">
    <source>
        <dbReference type="EMBL" id="RHN42104.1"/>
    </source>
</evidence>